<evidence type="ECO:0000313" key="2">
    <source>
        <dbReference type="EMBL" id="EYT51278.1"/>
    </source>
</evidence>
<dbReference type="HOGENOM" id="CLU_1381790_0_0_11"/>
<gene>
    <name evidence="2" type="ORF">D641_0101575</name>
</gene>
<proteinExistence type="predicted"/>
<feature type="transmembrane region" description="Helical" evidence="1">
    <location>
        <begin position="89"/>
        <end position="108"/>
    </location>
</feature>
<keyword evidence="3" id="KW-1185">Reference proteome</keyword>
<evidence type="ECO:0000313" key="3">
    <source>
        <dbReference type="Proteomes" id="UP000019754"/>
    </source>
</evidence>
<keyword evidence="1" id="KW-1133">Transmembrane helix</keyword>
<name>A0A022L5H3_9MICO</name>
<protein>
    <submittedName>
        <fullName evidence="2">Uncharacterized protein</fullName>
    </submittedName>
</protein>
<comment type="caution">
    <text evidence="2">The sequence shown here is derived from an EMBL/GenBank/DDBJ whole genome shotgun (WGS) entry which is preliminary data.</text>
</comment>
<dbReference type="EMBL" id="AORC01000002">
    <property type="protein sequence ID" value="EYT51278.1"/>
    <property type="molecule type" value="Genomic_DNA"/>
</dbReference>
<feature type="transmembrane region" description="Helical" evidence="1">
    <location>
        <begin position="12"/>
        <end position="45"/>
    </location>
</feature>
<dbReference type="STRING" id="1249481.D641_0101575"/>
<keyword evidence="1" id="KW-0472">Membrane</keyword>
<sequence length="197" mass="21777">MKNLMGPGEMLFRIGVGAVLVIVGLLLQAAWVSFAIFVVGVAWIGLTVYRAVRQVRAAEEILHGRRSGAERPSPNNRNRGSAAKAKPLISFKLGAIIVAVALVLIMLFQAWMGAESKRLGTAIKKECVDAALRQGVEVEVTDTQPFVNDEMFAEKDEYRAEAEVSNGTRTFLVEMHCTVRYTSERKENVDSVDLYFE</sequence>
<dbReference type="Proteomes" id="UP000019754">
    <property type="component" value="Unassembled WGS sequence"/>
</dbReference>
<dbReference type="RefSeq" id="WP_017824615.1">
    <property type="nucleotide sequence ID" value="NZ_KB403091.1"/>
</dbReference>
<evidence type="ECO:0000256" key="1">
    <source>
        <dbReference type="SAM" id="Phobius"/>
    </source>
</evidence>
<reference evidence="2 3" key="1">
    <citation type="journal article" date="2013" name="Genome Announc.">
        <title>Draft genome sequence of an Actinobacterium, Brachybacterium muris strain UCD-AY4.</title>
        <authorList>
            <person name="Lo J.R."/>
            <person name="Lang J.M."/>
            <person name="Darling A.E."/>
            <person name="Eisen J.A."/>
            <person name="Coil D.A."/>
        </authorList>
    </citation>
    <scope>NUCLEOTIDE SEQUENCE [LARGE SCALE GENOMIC DNA]</scope>
    <source>
        <strain evidence="2 3">UCD-AY4</strain>
    </source>
</reference>
<accession>A0A022L5H3</accession>
<dbReference type="AlphaFoldDB" id="A0A022L5H3"/>
<keyword evidence="1" id="KW-0812">Transmembrane</keyword>
<organism evidence="2 3">
    <name type="scientific">Brachybacterium muris UCD-AY4</name>
    <dbReference type="NCBI Taxonomy" id="1249481"/>
    <lineage>
        <taxon>Bacteria</taxon>
        <taxon>Bacillati</taxon>
        <taxon>Actinomycetota</taxon>
        <taxon>Actinomycetes</taxon>
        <taxon>Micrococcales</taxon>
        <taxon>Dermabacteraceae</taxon>
        <taxon>Brachybacterium</taxon>
    </lineage>
</organism>